<keyword evidence="9 15" id="KW-0249">Electron transport</keyword>
<evidence type="ECO:0000256" key="3">
    <source>
        <dbReference type="ARBA" id="ARBA00012944"/>
    </source>
</evidence>
<keyword evidence="11 15" id="KW-0520">NAD</keyword>
<keyword evidence="13 15" id="KW-0472">Membrane</keyword>
<dbReference type="AlphaFoldDB" id="A0A6N0A1U4"/>
<feature type="signal peptide" evidence="16">
    <location>
        <begin position="1"/>
        <end position="15"/>
    </location>
</feature>
<evidence type="ECO:0000256" key="11">
    <source>
        <dbReference type="ARBA" id="ARBA00023027"/>
    </source>
</evidence>
<keyword evidence="7 15" id="KW-0812">Transmembrane</keyword>
<evidence type="ECO:0000256" key="9">
    <source>
        <dbReference type="ARBA" id="ARBA00022982"/>
    </source>
</evidence>
<dbReference type="InterPro" id="IPR001457">
    <property type="entry name" value="NADH_UbQ/plastoQ_OxRdtase_su6"/>
</dbReference>
<dbReference type="EC" id="7.1.1.2" evidence="3 15"/>
<keyword evidence="8 15" id="KW-1278">Translocase</keyword>
<dbReference type="PANTHER" id="PTHR11435:SF1">
    <property type="entry name" value="NADH-UBIQUINONE OXIDOREDUCTASE CHAIN 6"/>
    <property type="match status" value="1"/>
</dbReference>
<evidence type="ECO:0000256" key="2">
    <source>
        <dbReference type="ARBA" id="ARBA00005698"/>
    </source>
</evidence>
<evidence type="ECO:0000256" key="14">
    <source>
        <dbReference type="ARBA" id="ARBA00049551"/>
    </source>
</evidence>
<feature type="transmembrane region" description="Helical" evidence="15">
    <location>
        <begin position="87"/>
        <end position="106"/>
    </location>
</feature>
<feature type="transmembrane region" description="Helical" evidence="15">
    <location>
        <begin position="141"/>
        <end position="161"/>
    </location>
</feature>
<evidence type="ECO:0000313" key="17">
    <source>
        <dbReference type="EMBL" id="QKO00404.1"/>
    </source>
</evidence>
<evidence type="ECO:0000256" key="7">
    <source>
        <dbReference type="ARBA" id="ARBA00022692"/>
    </source>
</evidence>
<comment type="function">
    <text evidence="15">Core subunit of the mitochondrial membrane respiratory chain NADH dehydrogenase (Complex I) which catalyzes electron transfer from NADH through the respiratory chain, using ubiquinone as an electron acceptor. Essential for the catalytic activity and assembly of complex I.</text>
</comment>
<gene>
    <name evidence="17" type="primary">ND6</name>
</gene>
<dbReference type="GO" id="GO:0031966">
    <property type="term" value="C:mitochondrial membrane"/>
    <property type="evidence" value="ECO:0007669"/>
    <property type="project" value="UniProtKB-SubCell"/>
</dbReference>
<sequence length="173" mass="18367">MTYIVFLFLIGLILGLIAVASNPSPYFAALGLVVVAGMGCGVLAGHGGSFLSLVLFLIYLGGMLVVFAYSAALAAEPYPETWGSRTVVVYMGVYLLSVVLVGWVFWGGWYEGSWVSADEIYEFSVFRGDISGVAVMYSSGGGMLVVGAWVLLLTLFVVLELTRGLSRGALRAV</sequence>
<dbReference type="InterPro" id="IPR050269">
    <property type="entry name" value="ComplexI_Subunit6"/>
</dbReference>
<evidence type="ECO:0000256" key="15">
    <source>
        <dbReference type="RuleBase" id="RU004430"/>
    </source>
</evidence>
<comment type="similarity">
    <text evidence="2 15">Belongs to the complex I subunit 6 family.</text>
</comment>
<feature type="chain" id="PRO_5042473013" description="NADH-ubiquinone oxidoreductase chain 6" evidence="16">
    <location>
        <begin position="16"/>
        <end position="173"/>
    </location>
</feature>
<evidence type="ECO:0000256" key="5">
    <source>
        <dbReference type="ARBA" id="ARBA00022448"/>
    </source>
</evidence>
<feature type="transmembrane region" description="Helical" evidence="15">
    <location>
        <begin position="53"/>
        <end position="75"/>
    </location>
</feature>
<dbReference type="EMBL" id="MN205549">
    <property type="protein sequence ID" value="QKO00404.1"/>
    <property type="molecule type" value="Genomic_DNA"/>
</dbReference>
<evidence type="ECO:0000256" key="13">
    <source>
        <dbReference type="ARBA" id="ARBA00023136"/>
    </source>
</evidence>
<keyword evidence="5 15" id="KW-0813">Transport</keyword>
<evidence type="ECO:0000256" key="8">
    <source>
        <dbReference type="ARBA" id="ARBA00022967"/>
    </source>
</evidence>
<evidence type="ECO:0000256" key="16">
    <source>
        <dbReference type="SAM" id="SignalP"/>
    </source>
</evidence>
<comment type="subcellular location">
    <subcellularLocation>
        <location evidence="1 15">Mitochondrion membrane</location>
        <topology evidence="1 15">Multi-pass membrane protein</topology>
    </subcellularLocation>
</comment>
<evidence type="ECO:0000256" key="6">
    <source>
        <dbReference type="ARBA" id="ARBA00022660"/>
    </source>
</evidence>
<accession>A0A6N0A1U4</accession>
<keyword evidence="10 15" id="KW-1133">Transmembrane helix</keyword>
<comment type="catalytic activity">
    <reaction evidence="14 15">
        <text>a ubiquinone + NADH + 5 H(+)(in) = a ubiquinol + NAD(+) + 4 H(+)(out)</text>
        <dbReference type="Rhea" id="RHEA:29091"/>
        <dbReference type="Rhea" id="RHEA-COMP:9565"/>
        <dbReference type="Rhea" id="RHEA-COMP:9566"/>
        <dbReference type="ChEBI" id="CHEBI:15378"/>
        <dbReference type="ChEBI" id="CHEBI:16389"/>
        <dbReference type="ChEBI" id="CHEBI:17976"/>
        <dbReference type="ChEBI" id="CHEBI:57540"/>
        <dbReference type="ChEBI" id="CHEBI:57945"/>
        <dbReference type="EC" id="7.1.1.2"/>
    </reaction>
</comment>
<dbReference type="GO" id="GO:0008137">
    <property type="term" value="F:NADH dehydrogenase (ubiquinone) activity"/>
    <property type="evidence" value="ECO:0007669"/>
    <property type="project" value="UniProtKB-UniRule"/>
</dbReference>
<keyword evidence="12 15" id="KW-0496">Mitochondrion</keyword>
<dbReference type="PANTHER" id="PTHR11435">
    <property type="entry name" value="NADH UBIQUINONE OXIDOREDUCTASE SUBUNIT ND6"/>
    <property type="match status" value="1"/>
</dbReference>
<evidence type="ECO:0000256" key="4">
    <source>
        <dbReference type="ARBA" id="ARBA00021095"/>
    </source>
</evidence>
<keyword evidence="6 15" id="KW-0679">Respiratory chain</keyword>
<keyword evidence="16" id="KW-0732">Signal</keyword>
<geneLocation type="mitochondrion" evidence="17"/>
<reference evidence="17" key="1">
    <citation type="journal article" date="2019" name="Mitochondrial DNA Part B Resour">
        <title>The mitochondrial genome of striped snakehead Channa striata (Perciformes: Channidae) and phylogenetic analysis.</title>
        <authorList>
            <person name="Zhou J."/>
            <person name="Deng Y."/>
            <person name="Zhou G."/>
        </authorList>
    </citation>
    <scope>NUCLEOTIDE SEQUENCE</scope>
</reference>
<evidence type="ECO:0000256" key="10">
    <source>
        <dbReference type="ARBA" id="ARBA00022989"/>
    </source>
</evidence>
<evidence type="ECO:0000256" key="12">
    <source>
        <dbReference type="ARBA" id="ARBA00023128"/>
    </source>
</evidence>
<organism evidence="17">
    <name type="scientific">Channa striata</name>
    <name type="common">Snakehead murrel</name>
    <name type="synonym">Ophicephalus striatus</name>
    <dbReference type="NCBI Taxonomy" id="64152"/>
    <lineage>
        <taxon>Eukaryota</taxon>
        <taxon>Metazoa</taxon>
        <taxon>Chordata</taxon>
        <taxon>Craniata</taxon>
        <taxon>Vertebrata</taxon>
        <taxon>Euteleostomi</taxon>
        <taxon>Actinopterygii</taxon>
        <taxon>Neopterygii</taxon>
        <taxon>Teleostei</taxon>
        <taxon>Neoteleostei</taxon>
        <taxon>Acanthomorphata</taxon>
        <taxon>Anabantaria</taxon>
        <taxon>Anabantiformes</taxon>
        <taxon>Channoidei</taxon>
        <taxon>Channidae</taxon>
        <taxon>Channa</taxon>
    </lineage>
</organism>
<name>A0A6N0A1U4_CHASR</name>
<evidence type="ECO:0000256" key="1">
    <source>
        <dbReference type="ARBA" id="ARBA00004225"/>
    </source>
</evidence>
<keyword evidence="15" id="KW-0830">Ubiquinone</keyword>
<protein>
    <recommendedName>
        <fullName evidence="4 15">NADH-ubiquinone oxidoreductase chain 6</fullName>
        <ecNumber evidence="3 15">7.1.1.2</ecNumber>
    </recommendedName>
</protein>
<dbReference type="Pfam" id="PF00499">
    <property type="entry name" value="Oxidored_q3"/>
    <property type="match status" value="1"/>
</dbReference>
<proteinExistence type="inferred from homology"/>